<dbReference type="GO" id="GO:0006744">
    <property type="term" value="P:ubiquinone biosynthetic process"/>
    <property type="evidence" value="ECO:0007669"/>
    <property type="project" value="UniProtKB-UniRule"/>
</dbReference>
<evidence type="ECO:0000256" key="8">
    <source>
        <dbReference type="ARBA" id="ARBA00022692"/>
    </source>
</evidence>
<evidence type="ECO:0000256" key="1">
    <source>
        <dbReference type="ARBA" id="ARBA00001946"/>
    </source>
</evidence>
<evidence type="ECO:0000256" key="5">
    <source>
        <dbReference type="ARBA" id="ARBA00022519"/>
    </source>
</evidence>
<dbReference type="NCBIfam" id="TIGR01474">
    <property type="entry name" value="ubiA_proteo"/>
    <property type="match status" value="1"/>
</dbReference>
<evidence type="ECO:0000256" key="2">
    <source>
        <dbReference type="ARBA" id="ARBA00004141"/>
    </source>
</evidence>
<organism evidence="13 14">
    <name type="scientific">Sandarakinorhabdus glacialis</name>
    <dbReference type="NCBI Taxonomy" id="1614636"/>
    <lineage>
        <taxon>Bacteria</taxon>
        <taxon>Pseudomonadati</taxon>
        <taxon>Pseudomonadota</taxon>
        <taxon>Alphaproteobacteria</taxon>
        <taxon>Sphingomonadales</taxon>
        <taxon>Sphingosinicellaceae</taxon>
        <taxon>Sandarakinorhabdus</taxon>
    </lineage>
</organism>
<dbReference type="InterPro" id="IPR006370">
    <property type="entry name" value="HB_polyprenyltransferase-like"/>
</dbReference>
<protein>
    <recommendedName>
        <fullName evidence="11 12">4-hydroxybenzoate octaprenyltransferase</fullName>
        <ecNumber evidence="11 12">2.5.1.39</ecNumber>
    </recommendedName>
    <alternativeName>
        <fullName evidence="11">4-HB polyprenyltransferase</fullName>
    </alternativeName>
</protein>
<keyword evidence="6 11" id="KW-0808">Transferase</keyword>
<keyword evidence="7 11" id="KW-0831">Ubiquinone biosynthesis</keyword>
<feature type="transmembrane region" description="Helical" evidence="11">
    <location>
        <begin position="42"/>
        <end position="62"/>
    </location>
</feature>
<dbReference type="Gene3D" id="1.10.357.140">
    <property type="entry name" value="UbiA prenyltransferase"/>
    <property type="match status" value="1"/>
</dbReference>
<comment type="function">
    <text evidence="11">Catalyzes the prenylation of para-hydroxybenzoate (PHB) with an all-trans polyprenyl group. Mediates the second step in the final reaction sequence of ubiquinone-8 (UQ-8) biosynthesis, which is the condensation of the polyisoprenoid side chain with PHB, generating the first membrane-bound Q intermediate 3-octaprenyl-4-hydroxybenzoate.</text>
</comment>
<dbReference type="Pfam" id="PF01040">
    <property type="entry name" value="UbiA"/>
    <property type="match status" value="1"/>
</dbReference>
<keyword evidence="9 11" id="KW-1133">Transmembrane helix</keyword>
<evidence type="ECO:0000256" key="10">
    <source>
        <dbReference type="ARBA" id="ARBA00023136"/>
    </source>
</evidence>
<sequence>MASTAPSPPKPEATPDAQPSWIDALPAHIRPYARLARLDRPAGSWLLFWPCAWGVALADGLVADWALIPWFAIGAIAMRAAGCVWNDIVDRDLDAQVARTRDRPVASGAIPVKRALAFAILLAGIGLLVLLQLRPAAQLTALASIILVAGYPFMKRITWWPQAWLGLTFNWGALVGFIAVADPAPAMLLLYAGGIAWTLGYDTIYALQDIEDDAMAGIKSSARALGKNARAGVAVFYAAAVILWAIAFYLVREDPLALLALVPIALHFGWQIHRLSDQSPQNALTLFRSNRSAGLLIFAACAAIGLTAIH</sequence>
<keyword evidence="5 11" id="KW-0997">Cell inner membrane</keyword>
<evidence type="ECO:0000256" key="9">
    <source>
        <dbReference type="ARBA" id="ARBA00022989"/>
    </source>
</evidence>
<comment type="catalytic activity">
    <reaction evidence="11">
        <text>all-trans-octaprenyl diphosphate + 4-hydroxybenzoate = 4-hydroxy-3-(all-trans-octaprenyl)benzoate + diphosphate</text>
        <dbReference type="Rhea" id="RHEA:27782"/>
        <dbReference type="ChEBI" id="CHEBI:1617"/>
        <dbReference type="ChEBI" id="CHEBI:17879"/>
        <dbReference type="ChEBI" id="CHEBI:33019"/>
        <dbReference type="ChEBI" id="CHEBI:57711"/>
        <dbReference type="EC" id="2.5.1.39"/>
    </reaction>
</comment>
<dbReference type="PANTHER" id="PTHR11048:SF28">
    <property type="entry name" value="4-HYDROXYBENZOATE POLYPRENYLTRANSFERASE, MITOCHONDRIAL"/>
    <property type="match status" value="1"/>
</dbReference>
<dbReference type="InterPro" id="IPR044878">
    <property type="entry name" value="UbiA_sf"/>
</dbReference>
<dbReference type="EC" id="2.5.1.39" evidence="11 12"/>
<dbReference type="PROSITE" id="PS00943">
    <property type="entry name" value="UBIA"/>
    <property type="match status" value="1"/>
</dbReference>
<evidence type="ECO:0000313" key="13">
    <source>
        <dbReference type="EMBL" id="GGE16437.1"/>
    </source>
</evidence>
<dbReference type="FunFam" id="1.20.120.1780:FF:000001">
    <property type="entry name" value="4-hydroxybenzoate octaprenyltransferase"/>
    <property type="match status" value="1"/>
</dbReference>
<evidence type="ECO:0000256" key="4">
    <source>
        <dbReference type="ARBA" id="ARBA00022475"/>
    </source>
</evidence>
<feature type="transmembrane region" description="Helical" evidence="11">
    <location>
        <begin position="136"/>
        <end position="154"/>
    </location>
</feature>
<feature type="transmembrane region" description="Helical" evidence="11">
    <location>
        <begin position="187"/>
        <end position="207"/>
    </location>
</feature>
<feature type="transmembrane region" description="Helical" evidence="11">
    <location>
        <begin position="110"/>
        <end position="130"/>
    </location>
</feature>
<comment type="cofactor">
    <cofactor evidence="1 11">
        <name>Mg(2+)</name>
        <dbReference type="ChEBI" id="CHEBI:18420"/>
    </cofactor>
</comment>
<reference evidence="13" key="1">
    <citation type="journal article" date="2014" name="Int. J. Syst. Evol. Microbiol.">
        <title>Complete genome sequence of Corynebacterium casei LMG S-19264T (=DSM 44701T), isolated from a smear-ripened cheese.</title>
        <authorList>
            <consortium name="US DOE Joint Genome Institute (JGI-PGF)"/>
            <person name="Walter F."/>
            <person name="Albersmeier A."/>
            <person name="Kalinowski J."/>
            <person name="Ruckert C."/>
        </authorList>
    </citation>
    <scope>NUCLEOTIDE SEQUENCE</scope>
    <source>
        <strain evidence="13">CGMCC 1.15519</strain>
    </source>
</reference>
<accession>A0A916ZWV9</accession>
<dbReference type="HAMAP" id="MF_01635">
    <property type="entry name" value="UbiA"/>
    <property type="match status" value="1"/>
</dbReference>
<keyword evidence="4 11" id="KW-1003">Cell membrane</keyword>
<gene>
    <name evidence="11 13" type="primary">ubiA</name>
    <name evidence="13" type="ORF">GCM10011529_23570</name>
</gene>
<feature type="transmembrane region" description="Helical" evidence="11">
    <location>
        <begin position="228"/>
        <end position="250"/>
    </location>
</feature>
<feature type="transmembrane region" description="Helical" evidence="11">
    <location>
        <begin position="68"/>
        <end position="89"/>
    </location>
</feature>
<dbReference type="FunFam" id="1.10.357.140:FF:000008">
    <property type="entry name" value="4-hydroxybenzoate octaprenyltransferase"/>
    <property type="match status" value="1"/>
</dbReference>
<dbReference type="InterPro" id="IPR030470">
    <property type="entry name" value="UbiA_prenylTrfase_CS"/>
</dbReference>
<comment type="pathway">
    <text evidence="11">Cofactor biosynthesis; ubiquinone biosynthesis.</text>
</comment>
<feature type="transmembrane region" description="Helical" evidence="11">
    <location>
        <begin position="163"/>
        <end position="181"/>
    </location>
</feature>
<comment type="similarity">
    <text evidence="3 11">Belongs to the UbiA prenyltransferase family.</text>
</comment>
<evidence type="ECO:0000256" key="6">
    <source>
        <dbReference type="ARBA" id="ARBA00022679"/>
    </source>
</evidence>
<dbReference type="Gene3D" id="1.20.120.1780">
    <property type="entry name" value="UbiA prenyltransferase"/>
    <property type="match status" value="1"/>
</dbReference>
<proteinExistence type="inferred from homology"/>
<evidence type="ECO:0000256" key="12">
    <source>
        <dbReference type="NCBIfam" id="TIGR01474"/>
    </source>
</evidence>
<reference evidence="13" key="2">
    <citation type="submission" date="2020-09" db="EMBL/GenBank/DDBJ databases">
        <authorList>
            <person name="Sun Q."/>
            <person name="Zhou Y."/>
        </authorList>
    </citation>
    <scope>NUCLEOTIDE SEQUENCE</scope>
    <source>
        <strain evidence="13">CGMCC 1.15519</strain>
    </source>
</reference>
<dbReference type="GO" id="GO:0005886">
    <property type="term" value="C:plasma membrane"/>
    <property type="evidence" value="ECO:0007669"/>
    <property type="project" value="UniProtKB-SubCell"/>
</dbReference>
<evidence type="ECO:0000256" key="7">
    <source>
        <dbReference type="ARBA" id="ARBA00022688"/>
    </source>
</evidence>
<evidence type="ECO:0000256" key="3">
    <source>
        <dbReference type="ARBA" id="ARBA00005985"/>
    </source>
</evidence>
<dbReference type="InterPro" id="IPR039653">
    <property type="entry name" value="Prenyltransferase"/>
</dbReference>
<feature type="transmembrane region" description="Helical" evidence="11">
    <location>
        <begin position="293"/>
        <end position="309"/>
    </location>
</feature>
<dbReference type="Proteomes" id="UP000635071">
    <property type="component" value="Unassembled WGS sequence"/>
</dbReference>
<keyword evidence="14" id="KW-1185">Reference proteome</keyword>
<keyword evidence="8 11" id="KW-0812">Transmembrane</keyword>
<dbReference type="GO" id="GO:0008412">
    <property type="term" value="F:4-hydroxybenzoate polyprenyltransferase activity"/>
    <property type="evidence" value="ECO:0007669"/>
    <property type="project" value="UniProtKB-UniRule"/>
</dbReference>
<dbReference type="InterPro" id="IPR000537">
    <property type="entry name" value="UbiA_prenyltransferase"/>
</dbReference>
<dbReference type="AlphaFoldDB" id="A0A916ZWV9"/>
<name>A0A916ZWV9_9SPHN</name>
<dbReference type="PANTHER" id="PTHR11048">
    <property type="entry name" value="PRENYLTRANSFERASES"/>
    <property type="match status" value="1"/>
</dbReference>
<keyword evidence="10 11" id="KW-0472">Membrane</keyword>
<comment type="subcellular location">
    <subcellularLocation>
        <location evidence="11">Cell inner membrane</location>
        <topology evidence="11">Multi-pass membrane protein</topology>
    </subcellularLocation>
    <subcellularLocation>
        <location evidence="2">Membrane</location>
        <topology evidence="2">Multi-pass membrane protein</topology>
    </subcellularLocation>
</comment>
<comment type="caution">
    <text evidence="13">The sequence shown here is derived from an EMBL/GenBank/DDBJ whole genome shotgun (WGS) entry which is preliminary data.</text>
</comment>
<dbReference type="EMBL" id="BMJM01000008">
    <property type="protein sequence ID" value="GGE16437.1"/>
    <property type="molecule type" value="Genomic_DNA"/>
</dbReference>
<evidence type="ECO:0000256" key="11">
    <source>
        <dbReference type="HAMAP-Rule" id="MF_01635"/>
    </source>
</evidence>
<dbReference type="RefSeq" id="WP_188763165.1">
    <property type="nucleotide sequence ID" value="NZ_BMJM01000008.1"/>
</dbReference>
<dbReference type="CDD" id="cd13959">
    <property type="entry name" value="PT_UbiA_COQ2"/>
    <property type="match status" value="1"/>
</dbReference>
<evidence type="ECO:0000313" key="14">
    <source>
        <dbReference type="Proteomes" id="UP000635071"/>
    </source>
</evidence>
<keyword evidence="11" id="KW-0460">Magnesium</keyword>
<feature type="transmembrane region" description="Helical" evidence="11">
    <location>
        <begin position="256"/>
        <end position="272"/>
    </location>
</feature>